<dbReference type="Proteomes" id="UP001501586">
    <property type="component" value="Unassembled WGS sequence"/>
</dbReference>
<keyword evidence="2" id="KW-0067">ATP-binding</keyword>
<dbReference type="InterPro" id="IPR027417">
    <property type="entry name" value="P-loop_NTPase"/>
</dbReference>
<accession>A0ABP8EMF7</accession>
<dbReference type="RefSeq" id="WP_236865929.1">
    <property type="nucleotide sequence ID" value="NZ_BAABAZ010000008.1"/>
</dbReference>
<evidence type="ECO:0000313" key="4">
    <source>
        <dbReference type="Proteomes" id="UP001501586"/>
    </source>
</evidence>
<dbReference type="EMBL" id="BAABAZ010000008">
    <property type="protein sequence ID" value="GAA4285146.1"/>
    <property type="molecule type" value="Genomic_DNA"/>
</dbReference>
<evidence type="ECO:0000256" key="2">
    <source>
        <dbReference type="ARBA" id="ARBA00022840"/>
    </source>
</evidence>
<keyword evidence="4" id="KW-1185">Reference proteome</keyword>
<dbReference type="InterPro" id="IPR050625">
    <property type="entry name" value="ParA/MinD_ATPase"/>
</dbReference>
<reference evidence="4" key="1">
    <citation type="journal article" date="2019" name="Int. J. Syst. Evol. Microbiol.">
        <title>The Global Catalogue of Microorganisms (GCM) 10K type strain sequencing project: providing services to taxonomists for standard genome sequencing and annotation.</title>
        <authorList>
            <consortium name="The Broad Institute Genomics Platform"/>
            <consortium name="The Broad Institute Genome Sequencing Center for Infectious Disease"/>
            <person name="Wu L."/>
            <person name="Ma J."/>
        </authorList>
    </citation>
    <scope>NUCLEOTIDE SEQUENCE [LARGE SCALE GENOMIC DNA]</scope>
    <source>
        <strain evidence="4">JCM 17458</strain>
    </source>
</reference>
<dbReference type="PANTHER" id="PTHR43384">
    <property type="entry name" value="SEPTUM SITE-DETERMINING PROTEIN MIND HOMOLOG, CHLOROPLASTIC-RELATED"/>
    <property type="match status" value="1"/>
</dbReference>
<dbReference type="PANTHER" id="PTHR43384:SF6">
    <property type="entry name" value="SEPTUM SITE-DETERMINING PROTEIN MIND HOMOLOG, CHLOROPLASTIC"/>
    <property type="match status" value="1"/>
</dbReference>
<evidence type="ECO:0000256" key="1">
    <source>
        <dbReference type="ARBA" id="ARBA00022741"/>
    </source>
</evidence>
<keyword evidence="1" id="KW-0547">Nucleotide-binding</keyword>
<gene>
    <name evidence="3" type="ORF">GCM10022261_26770</name>
</gene>
<comment type="caution">
    <text evidence="3">The sequence shown here is derived from an EMBL/GenBank/DDBJ whole genome shotgun (WGS) entry which is preliminary data.</text>
</comment>
<dbReference type="Gene3D" id="3.40.50.300">
    <property type="entry name" value="P-loop containing nucleotide triphosphate hydrolases"/>
    <property type="match status" value="1"/>
</dbReference>
<protein>
    <submittedName>
        <fullName evidence="3">P-loop NTPase</fullName>
    </submittedName>
</protein>
<evidence type="ECO:0000313" key="3">
    <source>
        <dbReference type="EMBL" id="GAA4285146.1"/>
    </source>
</evidence>
<dbReference type="SUPFAM" id="SSF52540">
    <property type="entry name" value="P-loop containing nucleoside triphosphate hydrolases"/>
    <property type="match status" value="1"/>
</dbReference>
<sequence length="409" mass="42558">MIEVVAAVDVEFESAIVAKLAATPDIEVVRRPADDVELLATAAAGIGSVIVLGRYFTGVDSEVVRRLQGLGARVLGLAADPEVLSSWGIAACVSPWAGSEELAAAVRDCAASTVAAPPPEASPEPNAEAHRGPIIAVWGTGGAPGRSTIAGALAHILGDDGRSVLVDADTVGASQAAMLGLLDDTPQLAALCRAAASGAVGGVLSRHVSLVDERLSVVTGLSRAERWPEIKPAVLAEVLTALSAEYRRVVVDVSDRIDPDDDYADPHYDRHAATRAVLDCADHVVVAAAADPLGLQRLVRLLETPRGLAVRDDCTVVVNKVRATAVGQGAEERIRSTLLRFAGLEQVVLLPDERAVTDAALLAGRTVPESAPRSALALALGELAGNLPGASVPTRPRAGRPKRRWRMWV</sequence>
<organism evidence="3 4">
    <name type="scientific">Brevibacterium daeguense</name>
    <dbReference type="NCBI Taxonomy" id="909936"/>
    <lineage>
        <taxon>Bacteria</taxon>
        <taxon>Bacillati</taxon>
        <taxon>Actinomycetota</taxon>
        <taxon>Actinomycetes</taxon>
        <taxon>Micrococcales</taxon>
        <taxon>Brevibacteriaceae</taxon>
        <taxon>Brevibacterium</taxon>
    </lineage>
</organism>
<proteinExistence type="predicted"/>
<name>A0ABP8EMF7_9MICO</name>